<keyword evidence="10" id="KW-1185">Reference proteome</keyword>
<evidence type="ECO:0000313" key="10">
    <source>
        <dbReference type="Proteomes" id="UP001597112"/>
    </source>
</evidence>
<evidence type="ECO:0000256" key="6">
    <source>
        <dbReference type="SAM" id="Phobius"/>
    </source>
</evidence>
<gene>
    <name evidence="9" type="ORF">ACFQ21_10350</name>
</gene>
<keyword evidence="3 6" id="KW-0812">Transmembrane</keyword>
<dbReference type="Pfam" id="PF12704">
    <property type="entry name" value="MacB_PCD"/>
    <property type="match status" value="2"/>
</dbReference>
<feature type="transmembrane region" description="Helical" evidence="6">
    <location>
        <begin position="21"/>
        <end position="42"/>
    </location>
</feature>
<feature type="domain" description="MacB-like periplasmic core" evidence="8">
    <location>
        <begin position="468"/>
        <end position="595"/>
    </location>
</feature>
<evidence type="ECO:0000256" key="3">
    <source>
        <dbReference type="ARBA" id="ARBA00022692"/>
    </source>
</evidence>
<dbReference type="Pfam" id="PF02687">
    <property type="entry name" value="FtsX"/>
    <property type="match status" value="2"/>
</dbReference>
<evidence type="ECO:0000256" key="2">
    <source>
        <dbReference type="ARBA" id="ARBA00022475"/>
    </source>
</evidence>
<comment type="caution">
    <text evidence="9">The sequence shown here is derived from an EMBL/GenBank/DDBJ whole genome shotgun (WGS) entry which is preliminary data.</text>
</comment>
<keyword evidence="4 6" id="KW-1133">Transmembrane helix</keyword>
<evidence type="ECO:0000259" key="7">
    <source>
        <dbReference type="Pfam" id="PF02687"/>
    </source>
</evidence>
<comment type="subcellular location">
    <subcellularLocation>
        <location evidence="1">Cell membrane</location>
        <topology evidence="1">Multi-pass membrane protein</topology>
    </subcellularLocation>
</comment>
<evidence type="ECO:0000313" key="9">
    <source>
        <dbReference type="EMBL" id="MFD0999711.1"/>
    </source>
</evidence>
<protein>
    <submittedName>
        <fullName evidence="9">ABC transporter permease</fullName>
    </submittedName>
</protein>
<dbReference type="InterPro" id="IPR003838">
    <property type="entry name" value="ABC3_permease_C"/>
</dbReference>
<dbReference type="RefSeq" id="WP_377578643.1">
    <property type="nucleotide sequence ID" value="NZ_JBHTKA010000002.1"/>
</dbReference>
<evidence type="ECO:0000259" key="8">
    <source>
        <dbReference type="Pfam" id="PF12704"/>
    </source>
</evidence>
<keyword evidence="2" id="KW-1003">Cell membrane</keyword>
<feature type="transmembrane region" description="Helical" evidence="6">
    <location>
        <begin position="340"/>
        <end position="362"/>
    </location>
</feature>
<reference evidence="10" key="1">
    <citation type="journal article" date="2019" name="Int. J. Syst. Evol. Microbiol.">
        <title>The Global Catalogue of Microorganisms (GCM) 10K type strain sequencing project: providing services to taxonomists for standard genome sequencing and annotation.</title>
        <authorList>
            <consortium name="The Broad Institute Genomics Platform"/>
            <consortium name="The Broad Institute Genome Sequencing Center for Infectious Disease"/>
            <person name="Wu L."/>
            <person name="Ma J."/>
        </authorList>
    </citation>
    <scope>NUCLEOTIDE SEQUENCE [LARGE SCALE GENOMIC DNA]</scope>
    <source>
        <strain evidence="10">CCUG 58938</strain>
    </source>
</reference>
<organism evidence="9 10">
    <name type="scientific">Ohtaekwangia kribbensis</name>
    <dbReference type="NCBI Taxonomy" id="688913"/>
    <lineage>
        <taxon>Bacteria</taxon>
        <taxon>Pseudomonadati</taxon>
        <taxon>Bacteroidota</taxon>
        <taxon>Cytophagia</taxon>
        <taxon>Cytophagales</taxon>
        <taxon>Fulvivirgaceae</taxon>
        <taxon>Ohtaekwangia</taxon>
    </lineage>
</organism>
<evidence type="ECO:0000256" key="1">
    <source>
        <dbReference type="ARBA" id="ARBA00004651"/>
    </source>
</evidence>
<feature type="transmembrane region" description="Helical" evidence="6">
    <location>
        <begin position="290"/>
        <end position="311"/>
    </location>
</feature>
<accession>A0ABW3K1K4</accession>
<feature type="transmembrane region" description="Helical" evidence="6">
    <location>
        <begin position="752"/>
        <end position="772"/>
    </location>
</feature>
<evidence type="ECO:0000256" key="5">
    <source>
        <dbReference type="ARBA" id="ARBA00023136"/>
    </source>
</evidence>
<evidence type="ECO:0000256" key="4">
    <source>
        <dbReference type="ARBA" id="ARBA00022989"/>
    </source>
</evidence>
<sequence>MLQNYLLIAIRNLQRQLSYSLINIIGFAIGIACSLVIFMYIYGEWSYDRHYTNADRIYKVGVSFFNMGGFAVGPEALGEFLPKEYEGIESFTRVARSNDELITRNDQSFYDLVYYTDSAFFTVFSYEFIQGDPRQALRHPASVVITESVAQKYFQDGDPMGKAIVLGKDKKTFTVTGLVKDDKRSSQLKASIWASNENMLTHQFNWPSASMYNYILLKENQRQQDLEKALDRLLEKQVYPQAMGVPENISFEAYKEHPNAVKFYVHALTDVHLQSKLNYEISPTGNEANLYIFGAISVFILVLASVNFVNLTTARAARRAKEVGIRKVVGSTRNKLITQFLLESIVMTTVATLLSLALAQISLDVFRFITGETLLNTLLFNYWNILLVFAFALLVGILSGIYPALYLTSFKPVRVLKGNVSGSSGGFRNILVIVQFSVSMGLMICAAVVMRQMDFMQTKDLGFNQQSVVTIDQIPKLGSSTEAFKNILSQQAEVTAVSLHSGEPGTKAVISYATYQTPTMPDAITLNTYYADAHYLDLMHFQLIQGRDFDHENASDSAAIILNEAAVAELGLENPIGAVINKELTVIGVVRDFHWESLRASIAPAIIRPGNEYLQMGFRLKGNASGFLKKAETAWKQFAPGEVMQYHFLDENFGQILQKEKVLGKAIGFFTALAIFISCLGLYGLSAYTAEQRTKEIGIRKVLGASTTHVVSMLNKKFARLILTSVLIAIPGSWYIMGKWIEGFAYKAQLPLWLYLAPVALAFGIALITVSFHSIKAALINPVDTLKYE</sequence>
<feature type="transmembrane region" description="Helical" evidence="6">
    <location>
        <begin position="429"/>
        <end position="450"/>
    </location>
</feature>
<dbReference type="Proteomes" id="UP001597112">
    <property type="component" value="Unassembled WGS sequence"/>
</dbReference>
<feature type="transmembrane region" description="Helical" evidence="6">
    <location>
        <begin position="382"/>
        <end position="408"/>
    </location>
</feature>
<dbReference type="PANTHER" id="PTHR30572">
    <property type="entry name" value="MEMBRANE COMPONENT OF TRANSPORTER-RELATED"/>
    <property type="match status" value="1"/>
</dbReference>
<feature type="transmembrane region" description="Helical" evidence="6">
    <location>
        <begin position="666"/>
        <end position="685"/>
    </location>
</feature>
<feature type="transmembrane region" description="Helical" evidence="6">
    <location>
        <begin position="718"/>
        <end position="737"/>
    </location>
</feature>
<feature type="domain" description="ABC3 transporter permease C-terminal" evidence="7">
    <location>
        <begin position="669"/>
        <end position="777"/>
    </location>
</feature>
<name>A0ABW3K1K4_9BACT</name>
<feature type="domain" description="MacB-like periplasmic core" evidence="8">
    <location>
        <begin position="20"/>
        <end position="232"/>
    </location>
</feature>
<feature type="domain" description="ABC3 transporter permease C-terminal" evidence="7">
    <location>
        <begin position="295"/>
        <end position="410"/>
    </location>
</feature>
<dbReference type="InterPro" id="IPR050250">
    <property type="entry name" value="Macrolide_Exporter_MacB"/>
</dbReference>
<dbReference type="PANTHER" id="PTHR30572:SF18">
    <property type="entry name" value="ABC-TYPE MACROLIDE FAMILY EXPORT SYSTEM PERMEASE COMPONENT 2"/>
    <property type="match status" value="1"/>
</dbReference>
<dbReference type="EMBL" id="JBHTKA010000002">
    <property type="protein sequence ID" value="MFD0999711.1"/>
    <property type="molecule type" value="Genomic_DNA"/>
</dbReference>
<dbReference type="InterPro" id="IPR025857">
    <property type="entry name" value="MacB_PCD"/>
</dbReference>
<keyword evidence="5 6" id="KW-0472">Membrane</keyword>
<proteinExistence type="predicted"/>